<evidence type="ECO:0000256" key="5">
    <source>
        <dbReference type="ARBA" id="ARBA00034221"/>
    </source>
</evidence>
<evidence type="ECO:0000313" key="9">
    <source>
        <dbReference type="EMBL" id="MWV47397.1"/>
    </source>
</evidence>
<evidence type="ECO:0000256" key="4">
    <source>
        <dbReference type="ARBA" id="ARBA00022833"/>
    </source>
</evidence>
<comment type="catalytic activity">
    <reaction evidence="7">
        <text>3',5'-cyclic UMP + H2O = UMP + H(+)</text>
        <dbReference type="Rhea" id="RHEA:70575"/>
        <dbReference type="ChEBI" id="CHEBI:15377"/>
        <dbReference type="ChEBI" id="CHEBI:15378"/>
        <dbReference type="ChEBI" id="CHEBI:57865"/>
        <dbReference type="ChEBI" id="CHEBI:184387"/>
    </reaction>
    <physiologicalReaction direction="left-to-right" evidence="7">
        <dbReference type="Rhea" id="RHEA:70576"/>
    </physiologicalReaction>
</comment>
<dbReference type="InterPro" id="IPR001279">
    <property type="entry name" value="Metallo-B-lactamas"/>
</dbReference>
<keyword evidence="10" id="KW-1185">Reference proteome</keyword>
<dbReference type="Proteomes" id="UP000460318">
    <property type="component" value="Unassembled WGS sequence"/>
</dbReference>
<dbReference type="PANTHER" id="PTHR46233:SF3">
    <property type="entry name" value="HYDROXYACYLGLUTATHIONE HYDROLASE GLOC"/>
    <property type="match status" value="1"/>
</dbReference>
<dbReference type="GO" id="GO:0016787">
    <property type="term" value="F:hydrolase activity"/>
    <property type="evidence" value="ECO:0007669"/>
    <property type="project" value="UniProtKB-KW"/>
</dbReference>
<evidence type="ECO:0000256" key="1">
    <source>
        <dbReference type="ARBA" id="ARBA00001947"/>
    </source>
</evidence>
<evidence type="ECO:0000256" key="6">
    <source>
        <dbReference type="ARBA" id="ARBA00034301"/>
    </source>
</evidence>
<protein>
    <submittedName>
        <fullName evidence="9">MBL fold metallo-hydrolase</fullName>
    </submittedName>
</protein>
<gene>
    <name evidence="9" type="ORF">GRF59_27755</name>
</gene>
<dbReference type="Pfam" id="PF00753">
    <property type="entry name" value="Lactamase_B"/>
    <property type="match status" value="1"/>
</dbReference>
<keyword evidence="2" id="KW-0479">Metal-binding</keyword>
<comment type="function">
    <text evidence="6">Counteracts the endogenous Pycsar antiviral defense system. Phosphodiesterase that enables metal-dependent hydrolysis of host cyclic nucleotide Pycsar defense signals such as cCMP and cUMP.</text>
</comment>
<reference evidence="9 10" key="1">
    <citation type="submission" date="2019-12" db="EMBL/GenBank/DDBJ databases">
        <title>Paenibacillus sp. nov., an endophytic bacterium isolated from the stem of Dendrobium.</title>
        <authorList>
            <person name="Zhao R."/>
        </authorList>
    </citation>
    <scope>NUCLEOTIDE SEQUENCE [LARGE SCALE GENOMIC DNA]</scope>
    <source>
        <strain evidence="9 10">HJL G12</strain>
    </source>
</reference>
<dbReference type="AlphaFoldDB" id="A0A7X3INW9"/>
<dbReference type="SUPFAM" id="SSF56281">
    <property type="entry name" value="Metallo-hydrolase/oxidoreductase"/>
    <property type="match status" value="1"/>
</dbReference>
<evidence type="ECO:0000256" key="7">
    <source>
        <dbReference type="ARBA" id="ARBA00048505"/>
    </source>
</evidence>
<feature type="domain" description="Metallo-beta-lactamase" evidence="8">
    <location>
        <begin position="27"/>
        <end position="189"/>
    </location>
</feature>
<proteinExistence type="predicted"/>
<evidence type="ECO:0000259" key="8">
    <source>
        <dbReference type="SMART" id="SM00849"/>
    </source>
</evidence>
<name>A0A7X3INW9_9BACL</name>
<dbReference type="PANTHER" id="PTHR46233">
    <property type="entry name" value="HYDROXYACYLGLUTATHIONE HYDROLASE GLOC"/>
    <property type="match status" value="1"/>
</dbReference>
<comment type="cofactor">
    <cofactor evidence="1">
        <name>Zn(2+)</name>
        <dbReference type="ChEBI" id="CHEBI:29105"/>
    </cofactor>
</comment>
<dbReference type="SMART" id="SM00849">
    <property type="entry name" value="Lactamase_B"/>
    <property type="match status" value="1"/>
</dbReference>
<dbReference type="EMBL" id="WUBI01000007">
    <property type="protein sequence ID" value="MWV47397.1"/>
    <property type="molecule type" value="Genomic_DNA"/>
</dbReference>
<keyword evidence="4" id="KW-0862">Zinc</keyword>
<organism evidence="9 10">
    <name type="scientific">Paenibacillus dendrobii</name>
    <dbReference type="NCBI Taxonomy" id="2691084"/>
    <lineage>
        <taxon>Bacteria</taxon>
        <taxon>Bacillati</taxon>
        <taxon>Bacillota</taxon>
        <taxon>Bacilli</taxon>
        <taxon>Bacillales</taxon>
        <taxon>Paenibacillaceae</taxon>
        <taxon>Paenibacillus</taxon>
    </lineage>
</organism>
<evidence type="ECO:0000256" key="3">
    <source>
        <dbReference type="ARBA" id="ARBA00022801"/>
    </source>
</evidence>
<dbReference type="InterPro" id="IPR051453">
    <property type="entry name" value="MBL_Glyoxalase_II"/>
</dbReference>
<dbReference type="Gene3D" id="3.60.15.10">
    <property type="entry name" value="Ribonuclease Z/Hydroxyacylglutathione hydrolase-like"/>
    <property type="match status" value="1"/>
</dbReference>
<sequence length="233" mass="26523">MLATEYSELDQTYAVYQFKVRNAHIINYNYILVDLQSGRSAIIDPAWNLDLINRVFHEIGTQPDTVLLTHAHHDHVNLVEEMVNRYNVQVYMSKTEIESYGFSAGNLIPVEDGDTIPLGDTRITCLLTPGHTAGSLSFLLKGCMFTGDTIFIEGCGVCDMPGGSPEQMFHSIQKVKRYVNPSVRIFPGHSFGKDPGYPLSYLLENNIYFLIDELSLFVNFRMRKNQMHLFDFK</sequence>
<dbReference type="CDD" id="cd16275">
    <property type="entry name" value="BaeB-like_MBL-fold"/>
    <property type="match status" value="1"/>
</dbReference>
<keyword evidence="3 9" id="KW-0378">Hydrolase</keyword>
<dbReference type="GO" id="GO:0046872">
    <property type="term" value="F:metal ion binding"/>
    <property type="evidence" value="ECO:0007669"/>
    <property type="project" value="UniProtKB-KW"/>
</dbReference>
<evidence type="ECO:0000313" key="10">
    <source>
        <dbReference type="Proteomes" id="UP000460318"/>
    </source>
</evidence>
<comment type="catalytic activity">
    <reaction evidence="5">
        <text>3',5'-cyclic CMP + H2O = CMP + H(+)</text>
        <dbReference type="Rhea" id="RHEA:72675"/>
        <dbReference type="ChEBI" id="CHEBI:15377"/>
        <dbReference type="ChEBI" id="CHEBI:15378"/>
        <dbReference type="ChEBI" id="CHEBI:58003"/>
        <dbReference type="ChEBI" id="CHEBI:60377"/>
    </reaction>
    <physiologicalReaction direction="left-to-right" evidence="5">
        <dbReference type="Rhea" id="RHEA:72676"/>
    </physiologicalReaction>
</comment>
<dbReference type="InterPro" id="IPR036866">
    <property type="entry name" value="RibonucZ/Hydroxyglut_hydro"/>
</dbReference>
<comment type="caution">
    <text evidence="9">The sequence shown here is derived from an EMBL/GenBank/DDBJ whole genome shotgun (WGS) entry which is preliminary data.</text>
</comment>
<evidence type="ECO:0000256" key="2">
    <source>
        <dbReference type="ARBA" id="ARBA00022723"/>
    </source>
</evidence>
<accession>A0A7X3INW9</accession>